<keyword evidence="6" id="KW-1185">Reference proteome</keyword>
<feature type="compositionally biased region" description="Polar residues" evidence="4">
    <location>
        <begin position="447"/>
        <end position="456"/>
    </location>
</feature>
<evidence type="ECO:0000256" key="2">
    <source>
        <dbReference type="ARBA" id="ARBA00007560"/>
    </source>
</evidence>
<dbReference type="GO" id="GO:0003682">
    <property type="term" value="F:chromatin binding"/>
    <property type="evidence" value="ECO:0007669"/>
    <property type="project" value="TreeGrafter"/>
</dbReference>
<evidence type="ECO:0000256" key="4">
    <source>
        <dbReference type="SAM" id="MobiDB-lite"/>
    </source>
</evidence>
<evidence type="ECO:0000313" key="6">
    <source>
        <dbReference type="Proteomes" id="UP000824998"/>
    </source>
</evidence>
<dbReference type="PANTHER" id="PTHR23188">
    <property type="entry name" value="RNA POLYMERASE II-ASSOCIATED FACTOR 1 HOMOLOG"/>
    <property type="match status" value="1"/>
</dbReference>
<dbReference type="PANTHER" id="PTHR23188:SF12">
    <property type="entry name" value="RNA POLYMERASE II-ASSOCIATED FACTOR 1 HOMOLOG"/>
    <property type="match status" value="1"/>
</dbReference>
<organism evidence="5 6">
    <name type="scientific">Amylocarpus encephaloides</name>
    <dbReference type="NCBI Taxonomy" id="45428"/>
    <lineage>
        <taxon>Eukaryota</taxon>
        <taxon>Fungi</taxon>
        <taxon>Dikarya</taxon>
        <taxon>Ascomycota</taxon>
        <taxon>Pezizomycotina</taxon>
        <taxon>Leotiomycetes</taxon>
        <taxon>Helotiales</taxon>
        <taxon>Helotiales incertae sedis</taxon>
        <taxon>Amylocarpus</taxon>
    </lineage>
</organism>
<feature type="compositionally biased region" description="Basic and acidic residues" evidence="4">
    <location>
        <begin position="257"/>
        <end position="272"/>
    </location>
</feature>
<evidence type="ECO:0000256" key="3">
    <source>
        <dbReference type="ARBA" id="ARBA00023242"/>
    </source>
</evidence>
<accession>A0A9P7YLU2</accession>
<sequence>MSSSAPRGPDRMVHQDYIVRVRYSNALPPPPNPPKLQDIPNDGLAVYTTPKYASRIARDQPLNIEADAELGMPLDLVGMPGIFDGDESSIQAPLTLPIPHPHDRVLLRPLSTLGKPKFSDTGVSFLRRTEYISSYTSKSRFESTTSRSLIDNVGNKKKRPSHNIDKESPEYIKEQVEKSFQTAVQNLKNKSLARHPTKKNLQLVDAYPLLPDVDAFPEAGGYVTLKFVTNPVPPSESYDTRLENSLLVPMVPSDEEAAMKEAQKAAYEKDPDSNPPPDNTIEYEFYLPETNETAHNFKRKFDILDNDHQSADLYTETSGAQPCFRFKRVRAYETEKSTGNVTDKYDEEVVIALHDGKDGRLQKGAYYYPLVQRASIRPQRQKNIDKRMGRMVNENEEKPTDFMDIRVGDPDQNEIDQRNEFRDYPYGKDGEEDADGEGEEVRESVEDNLSPNSGDD</sequence>
<dbReference type="EMBL" id="MU251433">
    <property type="protein sequence ID" value="KAG9235383.1"/>
    <property type="molecule type" value="Genomic_DNA"/>
</dbReference>
<evidence type="ECO:0000313" key="5">
    <source>
        <dbReference type="EMBL" id="KAG9235383.1"/>
    </source>
</evidence>
<evidence type="ECO:0000256" key="1">
    <source>
        <dbReference type="ARBA" id="ARBA00004123"/>
    </source>
</evidence>
<comment type="similarity">
    <text evidence="2">Belongs to the PAF1 family.</text>
</comment>
<protein>
    <submittedName>
        <fullName evidence="5">RNA polymerase II-associated</fullName>
    </submittedName>
</protein>
<comment type="caution">
    <text evidence="5">The sequence shown here is derived from an EMBL/GenBank/DDBJ whole genome shotgun (WGS) entry which is preliminary data.</text>
</comment>
<dbReference type="AlphaFoldDB" id="A0A9P7YLU2"/>
<dbReference type="GO" id="GO:0000993">
    <property type="term" value="F:RNA polymerase II complex binding"/>
    <property type="evidence" value="ECO:0007669"/>
    <property type="project" value="TreeGrafter"/>
</dbReference>
<dbReference type="InterPro" id="IPR007133">
    <property type="entry name" value="RNA_pol_II-assoc_Paf1"/>
</dbReference>
<feature type="region of interest" description="Disordered" evidence="4">
    <location>
        <begin position="257"/>
        <end position="277"/>
    </location>
</feature>
<gene>
    <name evidence="5" type="ORF">BJ875DRAFT_422120</name>
</gene>
<dbReference type="GO" id="GO:0016593">
    <property type="term" value="C:Cdc73/Paf1 complex"/>
    <property type="evidence" value="ECO:0007669"/>
    <property type="project" value="InterPro"/>
</dbReference>
<dbReference type="OrthoDB" id="10260285at2759"/>
<dbReference type="GO" id="GO:0006368">
    <property type="term" value="P:transcription elongation by RNA polymerase II"/>
    <property type="evidence" value="ECO:0007669"/>
    <property type="project" value="InterPro"/>
</dbReference>
<reference evidence="5" key="1">
    <citation type="journal article" date="2021" name="IMA Fungus">
        <title>Genomic characterization of three marine fungi, including Emericellopsis atlantica sp. nov. with signatures of a generalist lifestyle and marine biomass degradation.</title>
        <authorList>
            <person name="Hagestad O.C."/>
            <person name="Hou L."/>
            <person name="Andersen J.H."/>
            <person name="Hansen E.H."/>
            <person name="Altermark B."/>
            <person name="Li C."/>
            <person name="Kuhnert E."/>
            <person name="Cox R.J."/>
            <person name="Crous P.W."/>
            <person name="Spatafora J.W."/>
            <person name="Lail K."/>
            <person name="Amirebrahimi M."/>
            <person name="Lipzen A."/>
            <person name="Pangilinan J."/>
            <person name="Andreopoulos W."/>
            <person name="Hayes R.D."/>
            <person name="Ng V."/>
            <person name="Grigoriev I.V."/>
            <person name="Jackson S.A."/>
            <person name="Sutton T.D.S."/>
            <person name="Dobson A.D.W."/>
            <person name="Rama T."/>
        </authorList>
    </citation>
    <scope>NUCLEOTIDE SEQUENCE</scope>
    <source>
        <strain evidence="5">TRa018bII</strain>
    </source>
</reference>
<proteinExistence type="inferred from homology"/>
<feature type="compositionally biased region" description="Basic and acidic residues" evidence="4">
    <location>
        <begin position="391"/>
        <end position="429"/>
    </location>
</feature>
<name>A0A9P7YLU2_9HELO</name>
<comment type="subcellular location">
    <subcellularLocation>
        <location evidence="1">Nucleus</location>
    </subcellularLocation>
</comment>
<dbReference type="Proteomes" id="UP000824998">
    <property type="component" value="Unassembled WGS sequence"/>
</dbReference>
<keyword evidence="3" id="KW-0539">Nucleus</keyword>
<dbReference type="Pfam" id="PF03985">
    <property type="entry name" value="Paf1"/>
    <property type="match status" value="1"/>
</dbReference>
<feature type="region of interest" description="Disordered" evidence="4">
    <location>
        <begin position="391"/>
        <end position="456"/>
    </location>
</feature>